<dbReference type="Proteomes" id="UP000717835">
    <property type="component" value="Unassembled WGS sequence"/>
</dbReference>
<organism evidence="3 5">
    <name type="scientific">Mediterranea massiliensis</name>
    <dbReference type="NCBI Taxonomy" id="1841865"/>
    <lineage>
        <taxon>Bacteria</taxon>
        <taxon>Pseudomonadati</taxon>
        <taxon>Bacteroidota</taxon>
        <taxon>Bacteroidia</taxon>
        <taxon>Bacteroidales</taxon>
        <taxon>Bacteroidaceae</taxon>
        <taxon>Mediterranea</taxon>
    </lineage>
</organism>
<dbReference type="PANTHER" id="PTHR45947">
    <property type="entry name" value="SULFOQUINOVOSYL TRANSFERASE SQD2"/>
    <property type="match status" value="1"/>
</dbReference>
<dbReference type="PANTHER" id="PTHR45947:SF3">
    <property type="entry name" value="SULFOQUINOVOSYL TRANSFERASE SQD2"/>
    <property type="match status" value="1"/>
</dbReference>
<dbReference type="AlphaFoldDB" id="A0A921HW38"/>
<accession>A0A921HW38</accession>
<dbReference type="SUPFAM" id="SSF53756">
    <property type="entry name" value="UDP-Glycosyltransferase/glycogen phosphorylase"/>
    <property type="match status" value="1"/>
</dbReference>
<evidence type="ECO:0000313" key="3">
    <source>
        <dbReference type="EMBL" id="HJF91558.1"/>
    </source>
</evidence>
<dbReference type="EMBL" id="JACLYZ010000006">
    <property type="protein sequence ID" value="MBM6734356.1"/>
    <property type="molecule type" value="Genomic_DNA"/>
</dbReference>
<dbReference type="GO" id="GO:0016757">
    <property type="term" value="F:glycosyltransferase activity"/>
    <property type="evidence" value="ECO:0007669"/>
    <property type="project" value="InterPro"/>
</dbReference>
<dbReference type="InterPro" id="IPR001296">
    <property type="entry name" value="Glyco_trans_1"/>
</dbReference>
<evidence type="ECO:0000313" key="5">
    <source>
        <dbReference type="Proteomes" id="UP000717835"/>
    </source>
</evidence>
<comment type="caution">
    <text evidence="3">The sequence shown here is derived from an EMBL/GenBank/DDBJ whole genome shotgun (WGS) entry which is preliminary data.</text>
</comment>
<name>A0A921HW38_9BACT</name>
<evidence type="ECO:0000313" key="6">
    <source>
        <dbReference type="Proteomes" id="UP000766986"/>
    </source>
</evidence>
<reference evidence="4 6" key="3">
    <citation type="journal article" date="2021" name="Sci. Rep.">
        <title>The distribution of antibiotic resistance genes in chicken gut microbiota commensals.</title>
        <authorList>
            <person name="Juricova H."/>
            <person name="Matiasovicova J."/>
            <person name="Kubasova T."/>
            <person name="Cejkova D."/>
            <person name="Rychlik I."/>
        </authorList>
    </citation>
    <scope>NUCLEOTIDE SEQUENCE [LARGE SCALE GENOMIC DNA]</scope>
    <source>
        <strain evidence="4 6">An772</strain>
    </source>
</reference>
<dbReference type="Pfam" id="PF13439">
    <property type="entry name" value="Glyco_transf_4"/>
    <property type="match status" value="1"/>
</dbReference>
<dbReference type="Gene3D" id="3.40.50.2000">
    <property type="entry name" value="Glycogen Phosphorylase B"/>
    <property type="match status" value="2"/>
</dbReference>
<dbReference type="CDD" id="cd03798">
    <property type="entry name" value="GT4_WlbH-like"/>
    <property type="match status" value="1"/>
</dbReference>
<feature type="domain" description="Glycosyltransferase subfamily 4-like N-terminal" evidence="2">
    <location>
        <begin position="71"/>
        <end position="199"/>
    </location>
</feature>
<dbReference type="Proteomes" id="UP000766986">
    <property type="component" value="Unassembled WGS sequence"/>
</dbReference>
<reference evidence="4" key="1">
    <citation type="submission" date="2020-08" db="EMBL/GenBank/DDBJ databases">
        <authorList>
            <person name="Cejkova D."/>
            <person name="Kubasova T."/>
            <person name="Jahodarova E."/>
            <person name="Rychlik I."/>
        </authorList>
    </citation>
    <scope>NUCLEOTIDE SEQUENCE</scope>
    <source>
        <strain evidence="4">An772</strain>
    </source>
</reference>
<sequence length="392" mass="44165">MHILILPMYYPEPGAPPHRGYMFREQAVQIARTGCQTGLVYVEQRLLKELSWKTFRQENHFQVTEDESEHVVTLRMHAWNPKLSTRIGAIIWSWLTLRLVGIYIRRHGKPDLIHAHFGTWAGYAARLAYKCYGIPYVVTEHASSINGGKVTPGQATTLRTAYKDARKIICVGTQLKQNLTPYLDRPDKAIVIPNFVDISTFRPNGKQTEKEKSFTFVSVGNLSRRKGFAELIDAFARHFSDKPHVSLVIAGDGEEEDNLRQQIHGLHLEGQISLAGRLPRKEVADLLARSDAFVLASYAETFGIVFIEAMAAGLPAIGTVCGGPEDIITPESGYLIRSGDVQALGQKMQELYEHYEQFDKAAIRRSVAERFDFAQAGQKLLKVYQEAIQEHE</sequence>
<dbReference type="EMBL" id="DYVX01000035">
    <property type="protein sequence ID" value="HJF91558.1"/>
    <property type="molecule type" value="Genomic_DNA"/>
</dbReference>
<dbReference type="InterPro" id="IPR050194">
    <property type="entry name" value="Glycosyltransferase_grp1"/>
</dbReference>
<protein>
    <submittedName>
        <fullName evidence="3">Glycosyltransferase family 4 protein</fullName>
    </submittedName>
</protein>
<feature type="domain" description="Glycosyl transferase family 1" evidence="1">
    <location>
        <begin position="206"/>
        <end position="356"/>
    </location>
</feature>
<gene>
    <name evidence="4" type="ORF">H7U35_03810</name>
    <name evidence="3" type="ORF">K8W02_04120</name>
</gene>
<dbReference type="Pfam" id="PF00534">
    <property type="entry name" value="Glycos_transf_1"/>
    <property type="match status" value="1"/>
</dbReference>
<reference evidence="3" key="4">
    <citation type="submission" date="2021-09" db="EMBL/GenBank/DDBJ databases">
        <authorList>
            <person name="Gilroy R."/>
        </authorList>
    </citation>
    <scope>NUCLEOTIDE SEQUENCE</scope>
    <source>
        <strain evidence="3">CHK55-1828</strain>
    </source>
</reference>
<dbReference type="InterPro" id="IPR028098">
    <property type="entry name" value="Glyco_trans_4-like_N"/>
</dbReference>
<proteinExistence type="predicted"/>
<dbReference type="RefSeq" id="WP_205094812.1">
    <property type="nucleotide sequence ID" value="NZ_CAUDDV010000005.1"/>
</dbReference>
<evidence type="ECO:0000259" key="2">
    <source>
        <dbReference type="Pfam" id="PF13439"/>
    </source>
</evidence>
<reference evidence="3" key="2">
    <citation type="journal article" date="2021" name="PeerJ">
        <title>Extensive microbial diversity within the chicken gut microbiome revealed by metagenomics and culture.</title>
        <authorList>
            <person name="Gilroy R."/>
            <person name="Ravi A."/>
            <person name="Getino M."/>
            <person name="Pursley I."/>
            <person name="Horton D.L."/>
            <person name="Alikhan N.F."/>
            <person name="Baker D."/>
            <person name="Gharbi K."/>
            <person name="Hall N."/>
            <person name="Watson M."/>
            <person name="Adriaenssens E.M."/>
            <person name="Foster-Nyarko E."/>
            <person name="Jarju S."/>
            <person name="Secka A."/>
            <person name="Antonio M."/>
            <person name="Oren A."/>
            <person name="Chaudhuri R.R."/>
            <person name="La Ragione R."/>
            <person name="Hildebrand F."/>
            <person name="Pallen M.J."/>
        </authorList>
    </citation>
    <scope>NUCLEOTIDE SEQUENCE</scope>
    <source>
        <strain evidence="3">CHK55-1828</strain>
    </source>
</reference>
<evidence type="ECO:0000259" key="1">
    <source>
        <dbReference type="Pfam" id="PF00534"/>
    </source>
</evidence>
<keyword evidence="6" id="KW-1185">Reference proteome</keyword>
<evidence type="ECO:0000313" key="4">
    <source>
        <dbReference type="EMBL" id="MBM6734356.1"/>
    </source>
</evidence>